<evidence type="ECO:0000313" key="3">
    <source>
        <dbReference type="Proteomes" id="UP001162483"/>
    </source>
</evidence>
<evidence type="ECO:0008006" key="4">
    <source>
        <dbReference type="Google" id="ProtNLM"/>
    </source>
</evidence>
<feature type="non-terminal residue" evidence="2">
    <location>
        <position position="1"/>
    </location>
</feature>
<keyword evidence="1" id="KW-0812">Transmembrane</keyword>
<name>A0ABN9B4C9_9NEOB</name>
<protein>
    <recommendedName>
        <fullName evidence="4">NADH dehydrogenase subunit 6</fullName>
    </recommendedName>
</protein>
<proteinExistence type="predicted"/>
<dbReference type="EMBL" id="CATNWA010001967">
    <property type="protein sequence ID" value="CAI9541626.1"/>
    <property type="molecule type" value="Genomic_DNA"/>
</dbReference>
<reference evidence="2" key="1">
    <citation type="submission" date="2023-05" db="EMBL/GenBank/DDBJ databases">
        <authorList>
            <person name="Stuckert A."/>
        </authorList>
    </citation>
    <scope>NUCLEOTIDE SEQUENCE</scope>
</reference>
<evidence type="ECO:0000256" key="1">
    <source>
        <dbReference type="SAM" id="Phobius"/>
    </source>
</evidence>
<organism evidence="2 3">
    <name type="scientific">Staurois parvus</name>
    <dbReference type="NCBI Taxonomy" id="386267"/>
    <lineage>
        <taxon>Eukaryota</taxon>
        <taxon>Metazoa</taxon>
        <taxon>Chordata</taxon>
        <taxon>Craniata</taxon>
        <taxon>Vertebrata</taxon>
        <taxon>Euteleostomi</taxon>
        <taxon>Amphibia</taxon>
        <taxon>Batrachia</taxon>
        <taxon>Anura</taxon>
        <taxon>Neobatrachia</taxon>
        <taxon>Ranoidea</taxon>
        <taxon>Ranidae</taxon>
        <taxon>Staurois</taxon>
    </lineage>
</organism>
<dbReference type="Proteomes" id="UP001162483">
    <property type="component" value="Unassembled WGS sequence"/>
</dbReference>
<accession>A0ABN9B4C9</accession>
<feature type="transmembrane region" description="Helical" evidence="1">
    <location>
        <begin position="12"/>
        <end position="32"/>
    </location>
</feature>
<keyword evidence="1" id="KW-1133">Transmembrane helix</keyword>
<keyword evidence="1" id="KW-0472">Membrane</keyword>
<comment type="caution">
    <text evidence="2">The sequence shown here is derived from an EMBL/GenBank/DDBJ whole genome shotgun (WGS) entry which is preliminary data.</text>
</comment>
<gene>
    <name evidence="2" type="ORF">SPARVUS_LOCUS1957925</name>
</gene>
<feature type="transmembrane region" description="Helical" evidence="1">
    <location>
        <begin position="76"/>
        <end position="94"/>
    </location>
</feature>
<sequence length="96" mass="10118">VLPFVAKYHQRAGGLLCLLTVLPVGSVTKLLWVASSVLTEAPTHSPPVKHSQHTVNPLITPHVNPFLPSAISNSVSAFYLALITVLVSLGISVTPS</sequence>
<evidence type="ECO:0000313" key="2">
    <source>
        <dbReference type="EMBL" id="CAI9541626.1"/>
    </source>
</evidence>
<keyword evidence="3" id="KW-1185">Reference proteome</keyword>